<protein>
    <submittedName>
        <fullName evidence="1">Membrane protein insertion efficiency factor YidD</fullName>
    </submittedName>
</protein>
<comment type="caution">
    <text evidence="1">The sequence shown here is derived from an EMBL/GenBank/DDBJ whole genome shotgun (WGS) entry which is preliminary data.</text>
</comment>
<dbReference type="NCBIfam" id="TIGR00278">
    <property type="entry name" value="membrane protein insertion efficiency factor YidD"/>
    <property type="match status" value="1"/>
</dbReference>
<dbReference type="SMART" id="SM01234">
    <property type="entry name" value="Haemolytic"/>
    <property type="match status" value="1"/>
</dbReference>
<reference evidence="1 2" key="1">
    <citation type="submission" date="2018-01" db="EMBL/GenBank/DDBJ databases">
        <title>Whole genome sequencing of Histamine producing bacteria.</title>
        <authorList>
            <person name="Butler K."/>
        </authorList>
    </citation>
    <scope>NUCLEOTIDE SEQUENCE [LARGE SCALE GENOMIC DNA]</scope>
    <source>
        <strain evidence="1 2">DSM 24669</strain>
    </source>
</reference>
<dbReference type="InterPro" id="IPR002696">
    <property type="entry name" value="Membr_insert_effic_factor_YidD"/>
</dbReference>
<evidence type="ECO:0000313" key="1">
    <source>
        <dbReference type="EMBL" id="PSW23473.1"/>
    </source>
</evidence>
<dbReference type="Proteomes" id="UP000240481">
    <property type="component" value="Unassembled WGS sequence"/>
</dbReference>
<dbReference type="EMBL" id="PYLZ01000008">
    <property type="protein sequence ID" value="PSW23473.1"/>
    <property type="molecule type" value="Genomic_DNA"/>
</dbReference>
<dbReference type="AlphaFoldDB" id="A0A0J8VEN2"/>
<keyword evidence="2" id="KW-1185">Reference proteome</keyword>
<name>A0A0J8VEN2_9GAMM</name>
<dbReference type="OrthoDB" id="9156153at2"/>
<dbReference type="PANTHER" id="PTHR33383">
    <property type="entry name" value="MEMBRANE PROTEIN INSERTION EFFICIENCY FACTOR-RELATED"/>
    <property type="match status" value="1"/>
</dbReference>
<gene>
    <name evidence="1" type="ORF">C9I94_15215</name>
</gene>
<evidence type="ECO:0000313" key="2">
    <source>
        <dbReference type="Proteomes" id="UP000240481"/>
    </source>
</evidence>
<accession>A0A0J8VEN2</accession>
<dbReference type="PANTHER" id="PTHR33383:SF1">
    <property type="entry name" value="MEMBRANE PROTEIN INSERTION EFFICIENCY FACTOR-RELATED"/>
    <property type="match status" value="1"/>
</dbReference>
<organism evidence="1 2">
    <name type="scientific">Photobacterium swingsii</name>
    <dbReference type="NCBI Taxonomy" id="680026"/>
    <lineage>
        <taxon>Bacteria</taxon>
        <taxon>Pseudomonadati</taxon>
        <taxon>Pseudomonadota</taxon>
        <taxon>Gammaproteobacteria</taxon>
        <taxon>Vibrionales</taxon>
        <taxon>Vibrionaceae</taxon>
        <taxon>Photobacterium</taxon>
    </lineage>
</organism>
<dbReference type="RefSeq" id="WP_048898331.1">
    <property type="nucleotide sequence ID" value="NZ_AP024852.1"/>
</dbReference>
<proteinExistence type="predicted"/>
<dbReference type="Pfam" id="PF01809">
    <property type="entry name" value="YidD"/>
    <property type="match status" value="1"/>
</dbReference>
<dbReference type="STRING" id="680026.AB733_08265"/>
<sequence length="76" mass="8963">MLRRIALSMIERYQRGGGSRHYFNLECNFEPTCSEYTRQAIERYGVYKGVVLGMKRIRRCSEPDCIHKVHDPVPDE</sequence>